<evidence type="ECO:0000313" key="1">
    <source>
        <dbReference type="EMBL" id="GME79291.1"/>
    </source>
</evidence>
<sequence length="120" mass="13061">MNGSLKCSLKGDNQLGPLLLKDACYCPEAPINLISVSKLDNAGMTIAYGRGKVDVLNGGKVFMSGHLQSDDLYYVDSNQGEKGFFTRSTKIRVEDLPELHVRNTQASASELRKITKGTIP</sequence>
<accession>A0ACB5T292</accession>
<comment type="caution">
    <text evidence="1">The sequence shown here is derived from an EMBL/GenBank/DDBJ whole genome shotgun (WGS) entry which is preliminary data.</text>
</comment>
<name>A0ACB5T292_AMBMO</name>
<proteinExistence type="predicted"/>
<reference evidence="1" key="1">
    <citation type="submission" date="2023-04" db="EMBL/GenBank/DDBJ databases">
        <title>Ambrosiozyma monospora NBRC 10751.</title>
        <authorList>
            <person name="Ichikawa N."/>
            <person name="Sato H."/>
            <person name="Tonouchi N."/>
        </authorList>
    </citation>
    <scope>NUCLEOTIDE SEQUENCE</scope>
    <source>
        <strain evidence="1">NBRC 10751</strain>
    </source>
</reference>
<evidence type="ECO:0000313" key="2">
    <source>
        <dbReference type="Proteomes" id="UP001165064"/>
    </source>
</evidence>
<organism evidence="1 2">
    <name type="scientific">Ambrosiozyma monospora</name>
    <name type="common">Yeast</name>
    <name type="synonym">Endomycopsis monosporus</name>
    <dbReference type="NCBI Taxonomy" id="43982"/>
    <lineage>
        <taxon>Eukaryota</taxon>
        <taxon>Fungi</taxon>
        <taxon>Dikarya</taxon>
        <taxon>Ascomycota</taxon>
        <taxon>Saccharomycotina</taxon>
        <taxon>Pichiomycetes</taxon>
        <taxon>Pichiales</taxon>
        <taxon>Pichiaceae</taxon>
        <taxon>Ambrosiozyma</taxon>
    </lineage>
</organism>
<dbReference type="EMBL" id="BSXS01002533">
    <property type="protein sequence ID" value="GME79291.1"/>
    <property type="molecule type" value="Genomic_DNA"/>
</dbReference>
<keyword evidence="2" id="KW-1185">Reference proteome</keyword>
<gene>
    <name evidence="1" type="ORF">Amon02_000386400</name>
</gene>
<dbReference type="Proteomes" id="UP001165064">
    <property type="component" value="Unassembled WGS sequence"/>
</dbReference>
<protein>
    <submittedName>
        <fullName evidence="1">Unnamed protein product</fullName>
    </submittedName>
</protein>